<proteinExistence type="predicted"/>
<keyword evidence="4" id="KW-1185">Reference proteome</keyword>
<reference evidence="3 4" key="1">
    <citation type="submission" date="2014-03" db="EMBL/GenBank/DDBJ databases">
        <title>Genome sequence of Clostridium litorale W6, DSM 5388.</title>
        <authorList>
            <person name="Poehlein A."/>
            <person name="Jagirdar A."/>
            <person name="Khonsari B."/>
            <person name="Chibani C.M."/>
            <person name="Gutierrez Gutierrez D.A."/>
            <person name="Davydova E."/>
            <person name="Alghaithi H.S."/>
            <person name="Nair K.P."/>
            <person name="Dhamotharan K."/>
            <person name="Chandran L."/>
            <person name="G W."/>
            <person name="Daniel R."/>
        </authorList>
    </citation>
    <scope>NUCLEOTIDE SEQUENCE [LARGE SCALE GENOMIC DNA]</scope>
    <source>
        <strain evidence="3 4">W6</strain>
    </source>
</reference>
<name>A0A069RKP1_PEPLI</name>
<dbReference type="Pfam" id="PF14242">
    <property type="entry name" value="DUF4342"/>
    <property type="match status" value="1"/>
</dbReference>
<dbReference type="EMBL" id="JJMM01000002">
    <property type="protein sequence ID" value="KDR96690.1"/>
    <property type="molecule type" value="Genomic_DNA"/>
</dbReference>
<dbReference type="SUPFAM" id="SSF46934">
    <property type="entry name" value="UBA-like"/>
    <property type="match status" value="1"/>
</dbReference>
<dbReference type="RefSeq" id="WP_052635871.1">
    <property type="nucleotide sequence ID" value="NZ_FSRH01000001.1"/>
</dbReference>
<dbReference type="InterPro" id="IPR009060">
    <property type="entry name" value="UBA-like_sf"/>
</dbReference>
<dbReference type="Gene3D" id="1.10.8.10">
    <property type="entry name" value="DNA helicase RuvA subunit, C-terminal domain"/>
    <property type="match status" value="1"/>
</dbReference>
<evidence type="ECO:0000313" key="3">
    <source>
        <dbReference type="EMBL" id="KDR96690.1"/>
    </source>
</evidence>
<feature type="domain" description="DUF4342" evidence="2">
    <location>
        <begin position="57"/>
        <end position="124"/>
    </location>
</feature>
<gene>
    <name evidence="3" type="ORF">CLIT_2c02960</name>
</gene>
<dbReference type="eggNOG" id="COG0264">
    <property type="taxonomic scope" value="Bacteria"/>
</dbReference>
<dbReference type="AlphaFoldDB" id="A0A069RKP1"/>
<evidence type="ECO:0000313" key="4">
    <source>
        <dbReference type="Proteomes" id="UP000027946"/>
    </source>
</evidence>
<sequence length="149" mass="16925">MTVSIDKVDLIRERANVSYEEAKDALEKSSGDIVEALIYLEKDEKIRKERISIGRRVNESTFGQRIKDFVKEIHSHSFIIEKNAESIINIPSTIALLLLLFAFPMTVIALFAAILMGCKVVIKKKNGAKLDLKKKIDEAFENEEKNKSE</sequence>
<protein>
    <recommendedName>
        <fullName evidence="2">DUF4342 domain-containing protein</fullName>
    </recommendedName>
</protein>
<dbReference type="OrthoDB" id="129626at2"/>
<organism evidence="3 4">
    <name type="scientific">Peptoclostridium litorale DSM 5388</name>
    <dbReference type="NCBI Taxonomy" id="1121324"/>
    <lineage>
        <taxon>Bacteria</taxon>
        <taxon>Bacillati</taxon>
        <taxon>Bacillota</taxon>
        <taxon>Clostridia</taxon>
        <taxon>Peptostreptococcales</taxon>
        <taxon>Peptoclostridiaceae</taxon>
        <taxon>Peptoclostridium</taxon>
    </lineage>
</organism>
<keyword evidence="1" id="KW-0812">Transmembrane</keyword>
<keyword evidence="1" id="KW-1133">Transmembrane helix</keyword>
<comment type="caution">
    <text evidence="3">The sequence shown here is derived from an EMBL/GenBank/DDBJ whole genome shotgun (WGS) entry which is preliminary data.</text>
</comment>
<evidence type="ECO:0000259" key="2">
    <source>
        <dbReference type="Pfam" id="PF14242"/>
    </source>
</evidence>
<dbReference type="STRING" id="1121324.CLIT_2c02960"/>
<keyword evidence="1" id="KW-0472">Membrane</keyword>
<feature type="transmembrane region" description="Helical" evidence="1">
    <location>
        <begin position="94"/>
        <end position="116"/>
    </location>
</feature>
<dbReference type="CDD" id="cd14360">
    <property type="entry name" value="UBA_NAC_like_bac"/>
    <property type="match status" value="1"/>
</dbReference>
<dbReference type="Proteomes" id="UP000027946">
    <property type="component" value="Unassembled WGS sequence"/>
</dbReference>
<accession>A0A069RKP1</accession>
<dbReference type="InterPro" id="IPR025642">
    <property type="entry name" value="DUF4342"/>
</dbReference>
<evidence type="ECO:0000256" key="1">
    <source>
        <dbReference type="SAM" id="Phobius"/>
    </source>
</evidence>